<protein>
    <recommendedName>
        <fullName evidence="3">DUF3168 domain-containing protein</fullName>
    </recommendedName>
</protein>
<dbReference type="Proteomes" id="UP000219050">
    <property type="component" value="Chromosome"/>
</dbReference>
<organism evidence="1 2">
    <name type="scientific">Pacificitalea manganoxidans</name>
    <dbReference type="NCBI Taxonomy" id="1411902"/>
    <lineage>
        <taxon>Bacteria</taxon>
        <taxon>Pseudomonadati</taxon>
        <taxon>Pseudomonadota</taxon>
        <taxon>Alphaproteobacteria</taxon>
        <taxon>Rhodobacterales</taxon>
        <taxon>Paracoccaceae</taxon>
        <taxon>Pacificitalea</taxon>
    </lineage>
</organism>
<dbReference type="InterPro" id="IPR021508">
    <property type="entry name" value="Gp17-like"/>
</dbReference>
<name>A0A291LYC2_9RHOB</name>
<evidence type="ECO:0000313" key="1">
    <source>
        <dbReference type="EMBL" id="ATI41637.1"/>
    </source>
</evidence>
<sequence length="137" mass="14208">MSYAVTGALQAAVYQVLVTDPALTDLIGGAVHDALPDPGAALPPVYVLLGAEEARARDDATAQGALIRFTLSVMGGPEGFAQVKAAAAAVCDALEPGLPPLARGRVISLRFERARAVRTGTQGGRRIDLRFAARVED</sequence>
<dbReference type="KEGG" id="cmag:CBW24_06240"/>
<dbReference type="AlphaFoldDB" id="A0A291LYC2"/>
<dbReference type="Gene3D" id="3.30.2000.30">
    <property type="match status" value="1"/>
</dbReference>
<dbReference type="Pfam" id="PF11367">
    <property type="entry name" value="Tail_completion_gp17"/>
    <property type="match status" value="1"/>
</dbReference>
<gene>
    <name evidence="1" type="ORF">CBW24_06240</name>
</gene>
<dbReference type="OrthoDB" id="7644395at2"/>
<reference evidence="1 2" key="1">
    <citation type="submission" date="2017-05" db="EMBL/GenBank/DDBJ databases">
        <title>Comparative genomic and metabolic analysis of manganese-oxidizing mechanisms in Celeribater manganoxidans DY25T: its adaption to the environment of polymetallic nodule.</title>
        <authorList>
            <person name="Wang X."/>
        </authorList>
    </citation>
    <scope>NUCLEOTIDE SEQUENCE [LARGE SCALE GENOMIC DNA]</scope>
    <source>
        <strain evidence="1 2">DY25</strain>
    </source>
</reference>
<keyword evidence="2" id="KW-1185">Reference proteome</keyword>
<proteinExistence type="predicted"/>
<dbReference type="EMBL" id="CP021404">
    <property type="protein sequence ID" value="ATI41637.1"/>
    <property type="molecule type" value="Genomic_DNA"/>
</dbReference>
<accession>A0A291LYC2</accession>
<evidence type="ECO:0008006" key="3">
    <source>
        <dbReference type="Google" id="ProtNLM"/>
    </source>
</evidence>
<dbReference type="InterPro" id="IPR053745">
    <property type="entry name" value="Viral_Tail_Comp_sf"/>
</dbReference>
<evidence type="ECO:0000313" key="2">
    <source>
        <dbReference type="Proteomes" id="UP000219050"/>
    </source>
</evidence>
<dbReference type="RefSeq" id="WP_097373023.1">
    <property type="nucleotide sequence ID" value="NZ_CP021404.1"/>
</dbReference>